<gene>
    <name evidence="6" type="ORF">CBI38_00995</name>
</gene>
<dbReference type="InterPro" id="IPR029229">
    <property type="entry name" value="Alkyl_sulf_C"/>
</dbReference>
<dbReference type="GO" id="GO:0046983">
    <property type="term" value="F:protein dimerization activity"/>
    <property type="evidence" value="ECO:0007669"/>
    <property type="project" value="InterPro"/>
</dbReference>
<dbReference type="Pfam" id="PF14864">
    <property type="entry name" value="Alkyl_sulf_C"/>
    <property type="match status" value="1"/>
</dbReference>
<dbReference type="SUPFAM" id="SSF55718">
    <property type="entry name" value="SCP-like"/>
    <property type="match status" value="1"/>
</dbReference>
<reference evidence="6 7" key="1">
    <citation type="submission" date="2017-05" db="EMBL/GenBank/DDBJ databases">
        <title>Isolation of Rhodococcus sp. S2-17 biodegrading of BP-3.</title>
        <authorList>
            <person name="Lee Y."/>
            <person name="Kim K.H."/>
            <person name="Chun B.H."/>
            <person name="Jung H.S."/>
            <person name="Jeon C.O."/>
        </authorList>
    </citation>
    <scope>NUCLEOTIDE SEQUENCE [LARGE SCALE GENOMIC DNA]</scope>
    <source>
        <strain evidence="6 7">S2-17</strain>
    </source>
</reference>
<dbReference type="OrthoDB" id="5240502at2"/>
<accession>A0A2S2BNZ8</accession>
<keyword evidence="2" id="KW-0378">Hydrolase</keyword>
<proteinExistence type="inferred from homology"/>
<dbReference type="Proteomes" id="UP000245711">
    <property type="component" value="Chromosome"/>
</dbReference>
<evidence type="ECO:0000313" key="6">
    <source>
        <dbReference type="EMBL" id="AWK70351.1"/>
    </source>
</evidence>
<keyword evidence="1" id="KW-0479">Metal-binding</keyword>
<dbReference type="GO" id="GO:0018741">
    <property type="term" value="F:linear primary-alkylsulfatase activity"/>
    <property type="evidence" value="ECO:0007669"/>
    <property type="project" value="InterPro"/>
</dbReference>
<dbReference type="CDD" id="cd07710">
    <property type="entry name" value="arylsulfatase_Sdsa1-like_MBL-fold"/>
    <property type="match status" value="1"/>
</dbReference>
<dbReference type="Pfam" id="PF14863">
    <property type="entry name" value="Alkyl_sulf_dimr"/>
    <property type="match status" value="1"/>
</dbReference>
<dbReference type="KEGG" id="roz:CBI38_00995"/>
<keyword evidence="7" id="KW-1185">Reference proteome</keyword>
<dbReference type="PANTHER" id="PTHR43223">
    <property type="entry name" value="ALKYL/ARYL-SULFATASE"/>
    <property type="match status" value="1"/>
</dbReference>
<evidence type="ECO:0000256" key="1">
    <source>
        <dbReference type="ARBA" id="ARBA00022723"/>
    </source>
</evidence>
<dbReference type="PANTHER" id="PTHR43223:SF1">
    <property type="entry name" value="ALKYL_ARYL-SULFATASE BDS1"/>
    <property type="match status" value="1"/>
</dbReference>
<dbReference type="Gene3D" id="3.60.15.30">
    <property type="entry name" value="Metallo-beta-lactamase domain"/>
    <property type="match status" value="1"/>
</dbReference>
<dbReference type="SUPFAM" id="SSF56281">
    <property type="entry name" value="Metallo-hydrolase/oxidoreductase"/>
    <property type="match status" value="1"/>
</dbReference>
<protein>
    <submittedName>
        <fullName evidence="6">Alkyl/aryl-sulfatase</fullName>
    </submittedName>
</protein>
<dbReference type="SMART" id="SM00849">
    <property type="entry name" value="Lactamase_B"/>
    <property type="match status" value="1"/>
</dbReference>
<dbReference type="RefSeq" id="WP_109325638.1">
    <property type="nucleotide sequence ID" value="NZ_CP021354.1"/>
</dbReference>
<dbReference type="InterPro" id="IPR036527">
    <property type="entry name" value="SCP2_sterol-bd_dom_sf"/>
</dbReference>
<dbReference type="InterPro" id="IPR052195">
    <property type="entry name" value="Bact_Alkyl/Aryl-Sulfatase"/>
</dbReference>
<dbReference type="InterPro" id="IPR001279">
    <property type="entry name" value="Metallo-B-lactamas"/>
</dbReference>
<evidence type="ECO:0000259" key="5">
    <source>
        <dbReference type="SMART" id="SM00849"/>
    </source>
</evidence>
<organism evidence="6 7">
    <name type="scientific">Rhodococcus oxybenzonivorans</name>
    <dbReference type="NCBI Taxonomy" id="1990687"/>
    <lineage>
        <taxon>Bacteria</taxon>
        <taxon>Bacillati</taxon>
        <taxon>Actinomycetota</taxon>
        <taxon>Actinomycetes</taxon>
        <taxon>Mycobacteriales</taxon>
        <taxon>Nocardiaceae</taxon>
        <taxon>Rhodococcus</taxon>
    </lineage>
</organism>
<keyword evidence="3" id="KW-0862">Zinc</keyword>
<dbReference type="GO" id="GO:0046872">
    <property type="term" value="F:metal ion binding"/>
    <property type="evidence" value="ECO:0007669"/>
    <property type="project" value="UniProtKB-KW"/>
</dbReference>
<dbReference type="FunFam" id="3.60.15.30:FF:000001">
    <property type="entry name" value="Alkyl/aryl-sulfatase BDS1"/>
    <property type="match status" value="1"/>
</dbReference>
<evidence type="ECO:0000256" key="4">
    <source>
        <dbReference type="ARBA" id="ARBA00033751"/>
    </source>
</evidence>
<evidence type="ECO:0000256" key="2">
    <source>
        <dbReference type="ARBA" id="ARBA00022801"/>
    </source>
</evidence>
<dbReference type="Pfam" id="PF00753">
    <property type="entry name" value="Lactamase_B"/>
    <property type="match status" value="1"/>
</dbReference>
<dbReference type="InterPro" id="IPR029228">
    <property type="entry name" value="Alkyl_sulf_dimr"/>
</dbReference>
<dbReference type="GO" id="GO:0018909">
    <property type="term" value="P:dodecyl sulfate metabolic process"/>
    <property type="evidence" value="ECO:0007669"/>
    <property type="project" value="InterPro"/>
</dbReference>
<sequence length="599" mass="64792">MSADFADRTDFDNANRGLVAVLEPAQVRADDGRVVYDAEGFAAATTGDCPDTVNPSLWRQAQLTAIHGLFEVTAGIYQIRGYDLSNMTLVEGETGVVVIDPLVSAECAAAGLALYRAHRGDRPVTAVIYTHSHIDHFGGVLGVVDADTTVPIVAPEHFLEHAVSENVYAGGAMLRRGMFHTGIVLPVGATGTLGAGLGPSTSNGTVGLLAPTLDITHTGQEETLDGVRMVFQVTPGTEAPSEMNFFFPDHRALCLAENATHNLHNLLTLRGAEVRDARNWSRYLTESIEMFAYDSDVAFASHHWPTWGTDELIGYLTEQRDLYAYLHDQTLRRLNQGQVGTEIAEDFPMPPALDAAWHTHGYYGSVSHNVKAIYQRYLGWYDGNPAHLWQHPPEAAGARYVRAIGGIDAAVARAREFADEGDLRFAAELASHAVFAEPNHAGAKEVLTDVLTRLGYGSECATWRNNFLVGASEVDGPPHPAEVSAAGMATALTITQIFDSIAIRIDGPRAWDVSATIRWHFTDVDETYRIELSNGVLIHYPTKRSDPADLVVKLTKPQLLGLLAGSGTDTITMDGDATAITRIVELTDAPDPAFTIVTP</sequence>
<dbReference type="InterPro" id="IPR044097">
    <property type="entry name" value="Bds1/SdsA1_MBL-fold"/>
</dbReference>
<comment type="similarity">
    <text evidence="4">Belongs to the metallo-beta-lactamase superfamily. Type III sulfatase family.</text>
</comment>
<evidence type="ECO:0000313" key="7">
    <source>
        <dbReference type="Proteomes" id="UP000245711"/>
    </source>
</evidence>
<dbReference type="EMBL" id="CP021354">
    <property type="protein sequence ID" value="AWK70351.1"/>
    <property type="molecule type" value="Genomic_DNA"/>
</dbReference>
<dbReference type="Gene3D" id="1.25.40.880">
    <property type="entry name" value="Alkyl sulfatase, dimerisation domain"/>
    <property type="match status" value="1"/>
</dbReference>
<evidence type="ECO:0000256" key="3">
    <source>
        <dbReference type="ARBA" id="ARBA00022833"/>
    </source>
</evidence>
<name>A0A2S2BNZ8_9NOCA</name>
<dbReference type="AlphaFoldDB" id="A0A2S2BNZ8"/>
<feature type="domain" description="Metallo-beta-lactamase" evidence="5">
    <location>
        <begin position="84"/>
        <end position="302"/>
    </location>
</feature>
<dbReference type="Gene3D" id="3.30.1050.10">
    <property type="entry name" value="SCP2 sterol-binding domain"/>
    <property type="match status" value="1"/>
</dbReference>
<dbReference type="InterPro" id="IPR036866">
    <property type="entry name" value="RibonucZ/Hydroxyglut_hydro"/>
</dbReference>
<dbReference type="InterPro" id="IPR038536">
    <property type="entry name" value="Alkyl/aryl-sulf_dimr_sf"/>
</dbReference>